<evidence type="ECO:0000313" key="3">
    <source>
        <dbReference type="Proteomes" id="UP000276133"/>
    </source>
</evidence>
<comment type="caution">
    <text evidence="2">The sequence shown here is derived from an EMBL/GenBank/DDBJ whole genome shotgun (WGS) entry which is preliminary data.</text>
</comment>
<sequence length="84" mass="10184">MIIPRCRKSKPGYLKPLFRDAWVKNPVLLIRLFLKSWVNKRDFFRIVFLSLNFNTALIFFFKIELGVNDMFLKKLFFWLPSLKV</sequence>
<dbReference type="AlphaFoldDB" id="A0A3M7T8J1"/>
<keyword evidence="1" id="KW-0812">Transmembrane</keyword>
<keyword evidence="1" id="KW-0472">Membrane</keyword>
<accession>A0A3M7T8J1</accession>
<reference evidence="2 3" key="1">
    <citation type="journal article" date="2018" name="Sci. Rep.">
        <title>Genomic signatures of local adaptation to the degree of environmental predictability in rotifers.</title>
        <authorList>
            <person name="Franch-Gras L."/>
            <person name="Hahn C."/>
            <person name="Garcia-Roger E.M."/>
            <person name="Carmona M.J."/>
            <person name="Serra M."/>
            <person name="Gomez A."/>
        </authorList>
    </citation>
    <scope>NUCLEOTIDE SEQUENCE [LARGE SCALE GENOMIC DNA]</scope>
    <source>
        <strain evidence="2">HYR1</strain>
    </source>
</reference>
<organism evidence="2 3">
    <name type="scientific">Brachionus plicatilis</name>
    <name type="common">Marine rotifer</name>
    <name type="synonym">Brachionus muelleri</name>
    <dbReference type="NCBI Taxonomy" id="10195"/>
    <lineage>
        <taxon>Eukaryota</taxon>
        <taxon>Metazoa</taxon>
        <taxon>Spiralia</taxon>
        <taxon>Gnathifera</taxon>
        <taxon>Rotifera</taxon>
        <taxon>Eurotatoria</taxon>
        <taxon>Monogononta</taxon>
        <taxon>Pseudotrocha</taxon>
        <taxon>Ploima</taxon>
        <taxon>Brachionidae</taxon>
        <taxon>Brachionus</taxon>
    </lineage>
</organism>
<feature type="transmembrane region" description="Helical" evidence="1">
    <location>
        <begin position="43"/>
        <end position="63"/>
    </location>
</feature>
<gene>
    <name evidence="2" type="ORF">BpHYR1_007257</name>
</gene>
<name>A0A3M7T8J1_BRAPC</name>
<protein>
    <submittedName>
        <fullName evidence="2">Uncharacterized protein</fullName>
    </submittedName>
</protein>
<proteinExistence type="predicted"/>
<keyword evidence="3" id="KW-1185">Reference proteome</keyword>
<dbReference type="EMBL" id="REGN01000147">
    <property type="protein sequence ID" value="RNA44140.1"/>
    <property type="molecule type" value="Genomic_DNA"/>
</dbReference>
<evidence type="ECO:0000313" key="2">
    <source>
        <dbReference type="EMBL" id="RNA44140.1"/>
    </source>
</evidence>
<evidence type="ECO:0000256" key="1">
    <source>
        <dbReference type="SAM" id="Phobius"/>
    </source>
</evidence>
<keyword evidence="1" id="KW-1133">Transmembrane helix</keyword>
<dbReference type="Proteomes" id="UP000276133">
    <property type="component" value="Unassembled WGS sequence"/>
</dbReference>